<keyword evidence="3" id="KW-0488">Methylation</keyword>
<dbReference type="NCBIfam" id="TIGR02532">
    <property type="entry name" value="IV_pilin_GFxxxE"/>
    <property type="match status" value="1"/>
</dbReference>
<evidence type="ECO:0000313" key="9">
    <source>
        <dbReference type="EMBL" id="RTQ34889.1"/>
    </source>
</evidence>
<evidence type="ECO:0000256" key="5">
    <source>
        <dbReference type="ARBA" id="ARBA00022692"/>
    </source>
</evidence>
<dbReference type="InterPro" id="IPR051621">
    <property type="entry name" value="T2SS_protein_J"/>
</dbReference>
<dbReference type="GO" id="GO:0005886">
    <property type="term" value="C:plasma membrane"/>
    <property type="evidence" value="ECO:0007669"/>
    <property type="project" value="UniProtKB-SubCell"/>
</dbReference>
<sequence>MTTRSRGQDGFTLIEVMIAIALMAVLSVMAWRGLDSVSRANSALERRTEEVARLLRALDQLERDLSQRATAELPWQPSGSAAANALLPAALQVRRQAELPFFMEIVRAAPAAPGYWQRVQWWQRGGVLYRAAGPAAASFPLPPPDTKDRVALLDDVTTFELRAWEPGTGWRQLPAVAPARTGATGMELALGMRSGADRQVQTYRRVFALD</sequence>
<evidence type="ECO:0000256" key="8">
    <source>
        <dbReference type="SAM" id="Phobius"/>
    </source>
</evidence>
<evidence type="ECO:0000256" key="4">
    <source>
        <dbReference type="ARBA" id="ARBA00022519"/>
    </source>
</evidence>
<name>A0A431TMS1_9BURK</name>
<evidence type="ECO:0000256" key="1">
    <source>
        <dbReference type="ARBA" id="ARBA00004377"/>
    </source>
</evidence>
<feature type="transmembrane region" description="Helical" evidence="8">
    <location>
        <begin position="12"/>
        <end position="31"/>
    </location>
</feature>
<dbReference type="Proteomes" id="UP000267418">
    <property type="component" value="Unassembled WGS sequence"/>
</dbReference>
<keyword evidence="4" id="KW-0997">Cell inner membrane</keyword>
<evidence type="ECO:0000313" key="10">
    <source>
        <dbReference type="Proteomes" id="UP000267418"/>
    </source>
</evidence>
<keyword evidence="2" id="KW-1003">Cell membrane</keyword>
<proteinExistence type="predicted"/>
<dbReference type="OrthoDB" id="9151668at2"/>
<evidence type="ECO:0000256" key="2">
    <source>
        <dbReference type="ARBA" id="ARBA00022475"/>
    </source>
</evidence>
<comment type="caution">
    <text evidence="9">The sequence shown here is derived from an EMBL/GenBank/DDBJ whole genome shotgun (WGS) entry which is preliminary data.</text>
</comment>
<dbReference type="SUPFAM" id="SSF54523">
    <property type="entry name" value="Pili subunits"/>
    <property type="match status" value="1"/>
</dbReference>
<dbReference type="RefSeq" id="WP_126470033.1">
    <property type="nucleotide sequence ID" value="NZ_RXOE01000002.1"/>
</dbReference>
<dbReference type="GO" id="GO:0015628">
    <property type="term" value="P:protein secretion by the type II secretion system"/>
    <property type="evidence" value="ECO:0007669"/>
    <property type="project" value="TreeGrafter"/>
</dbReference>
<dbReference type="InterPro" id="IPR012902">
    <property type="entry name" value="N_methyl_site"/>
</dbReference>
<organism evidence="9 10">
    <name type="scientific">Variovorax gossypii</name>
    <dbReference type="NCBI Taxonomy" id="1679495"/>
    <lineage>
        <taxon>Bacteria</taxon>
        <taxon>Pseudomonadati</taxon>
        <taxon>Pseudomonadota</taxon>
        <taxon>Betaproteobacteria</taxon>
        <taxon>Burkholderiales</taxon>
        <taxon>Comamonadaceae</taxon>
        <taxon>Variovorax</taxon>
    </lineage>
</organism>
<accession>A0A431TMS1</accession>
<keyword evidence="10" id="KW-1185">Reference proteome</keyword>
<dbReference type="PANTHER" id="PTHR39583:SF2">
    <property type="entry name" value="TYPE II SECRETION SYSTEM PROTEIN J"/>
    <property type="match status" value="1"/>
</dbReference>
<evidence type="ECO:0000256" key="6">
    <source>
        <dbReference type="ARBA" id="ARBA00022989"/>
    </source>
</evidence>
<dbReference type="EMBL" id="RXOE01000002">
    <property type="protein sequence ID" value="RTQ34889.1"/>
    <property type="molecule type" value="Genomic_DNA"/>
</dbReference>
<comment type="subcellular location">
    <subcellularLocation>
        <location evidence="1">Cell inner membrane</location>
        <topology evidence="1">Single-pass membrane protein</topology>
    </subcellularLocation>
</comment>
<dbReference type="PANTHER" id="PTHR39583">
    <property type="entry name" value="TYPE II SECRETION SYSTEM PROTEIN J-RELATED"/>
    <property type="match status" value="1"/>
</dbReference>
<evidence type="ECO:0000256" key="3">
    <source>
        <dbReference type="ARBA" id="ARBA00022481"/>
    </source>
</evidence>
<protein>
    <submittedName>
        <fullName evidence="9">Prepilin-type N-terminal cleavage/methylation domain-containing protein</fullName>
    </submittedName>
</protein>
<dbReference type="AlphaFoldDB" id="A0A431TMS1"/>
<gene>
    <name evidence="9" type="ORF">EJP69_10840</name>
</gene>
<reference evidence="9 10" key="1">
    <citation type="submission" date="2018-12" db="EMBL/GenBank/DDBJ databases">
        <title>The genome of Variovorax gossypii DSM 100435.</title>
        <authorList>
            <person name="Gao J."/>
            <person name="Sun J."/>
        </authorList>
    </citation>
    <scope>NUCLEOTIDE SEQUENCE [LARGE SCALE GENOMIC DNA]</scope>
    <source>
        <strain evidence="9 10">DSM 100435</strain>
    </source>
</reference>
<keyword evidence="5 8" id="KW-0812">Transmembrane</keyword>
<evidence type="ECO:0000256" key="7">
    <source>
        <dbReference type="ARBA" id="ARBA00023136"/>
    </source>
</evidence>
<keyword evidence="7 8" id="KW-0472">Membrane</keyword>
<dbReference type="Pfam" id="PF07963">
    <property type="entry name" value="N_methyl"/>
    <property type="match status" value="1"/>
</dbReference>
<keyword evidence="6 8" id="KW-1133">Transmembrane helix</keyword>
<dbReference type="InterPro" id="IPR045584">
    <property type="entry name" value="Pilin-like"/>
</dbReference>